<proteinExistence type="predicted"/>
<gene>
    <name evidence="1" type="ORF">L1987_63712</name>
</gene>
<keyword evidence="2" id="KW-1185">Reference proteome</keyword>
<reference evidence="2" key="1">
    <citation type="journal article" date="2022" name="Mol. Ecol. Resour.">
        <title>The genomes of chicory, endive, great burdock and yacon provide insights into Asteraceae palaeo-polyploidization history and plant inulin production.</title>
        <authorList>
            <person name="Fan W."/>
            <person name="Wang S."/>
            <person name="Wang H."/>
            <person name="Wang A."/>
            <person name="Jiang F."/>
            <person name="Liu H."/>
            <person name="Zhao H."/>
            <person name="Xu D."/>
            <person name="Zhang Y."/>
        </authorList>
    </citation>
    <scope>NUCLEOTIDE SEQUENCE [LARGE SCALE GENOMIC DNA]</scope>
    <source>
        <strain evidence="2">cv. Yunnan</strain>
    </source>
</reference>
<evidence type="ECO:0000313" key="1">
    <source>
        <dbReference type="EMBL" id="KAI3732507.1"/>
    </source>
</evidence>
<organism evidence="1 2">
    <name type="scientific">Smallanthus sonchifolius</name>
    <dbReference type="NCBI Taxonomy" id="185202"/>
    <lineage>
        <taxon>Eukaryota</taxon>
        <taxon>Viridiplantae</taxon>
        <taxon>Streptophyta</taxon>
        <taxon>Embryophyta</taxon>
        <taxon>Tracheophyta</taxon>
        <taxon>Spermatophyta</taxon>
        <taxon>Magnoliopsida</taxon>
        <taxon>eudicotyledons</taxon>
        <taxon>Gunneridae</taxon>
        <taxon>Pentapetalae</taxon>
        <taxon>asterids</taxon>
        <taxon>campanulids</taxon>
        <taxon>Asterales</taxon>
        <taxon>Asteraceae</taxon>
        <taxon>Asteroideae</taxon>
        <taxon>Heliantheae alliance</taxon>
        <taxon>Millerieae</taxon>
        <taxon>Smallanthus</taxon>
    </lineage>
</organism>
<comment type="caution">
    <text evidence="1">The sequence shown here is derived from an EMBL/GenBank/DDBJ whole genome shotgun (WGS) entry which is preliminary data.</text>
</comment>
<name>A0ACB9CEE0_9ASTR</name>
<reference evidence="1 2" key="2">
    <citation type="journal article" date="2022" name="Mol. Ecol. Resour.">
        <title>The genomes of chicory, endive, great burdock and yacon provide insights into Asteraceae paleo-polyploidization history and plant inulin production.</title>
        <authorList>
            <person name="Fan W."/>
            <person name="Wang S."/>
            <person name="Wang H."/>
            <person name="Wang A."/>
            <person name="Jiang F."/>
            <person name="Liu H."/>
            <person name="Zhao H."/>
            <person name="Xu D."/>
            <person name="Zhang Y."/>
        </authorList>
    </citation>
    <scope>NUCLEOTIDE SEQUENCE [LARGE SCALE GENOMIC DNA]</scope>
    <source>
        <strain evidence="2">cv. Yunnan</strain>
        <tissue evidence="1">Leaves</tissue>
    </source>
</reference>
<sequence>MSSRGWFAPSIHSSETQYRSPIQRIVNENIKQQGYCPFNLVKIGFEYALSNAFSDLWSIYSQQNIKQRCEPMAQESDDINMSMDSAIMRATVCLQSAYCC</sequence>
<dbReference type="EMBL" id="CM042038">
    <property type="protein sequence ID" value="KAI3732507.1"/>
    <property type="molecule type" value="Genomic_DNA"/>
</dbReference>
<evidence type="ECO:0000313" key="2">
    <source>
        <dbReference type="Proteomes" id="UP001056120"/>
    </source>
</evidence>
<protein>
    <submittedName>
        <fullName evidence="1">Uncharacterized protein</fullName>
    </submittedName>
</protein>
<accession>A0ACB9CEE0</accession>
<dbReference type="Proteomes" id="UP001056120">
    <property type="component" value="Linkage Group LG21"/>
</dbReference>